<gene>
    <name evidence="2" type="ORF">P154DRAFT_125690</name>
</gene>
<feature type="compositionally biased region" description="Low complexity" evidence="1">
    <location>
        <begin position="72"/>
        <end position="81"/>
    </location>
</feature>
<feature type="compositionally biased region" description="Polar residues" evidence="1">
    <location>
        <begin position="542"/>
        <end position="551"/>
    </location>
</feature>
<dbReference type="EMBL" id="ML977575">
    <property type="protein sequence ID" value="KAF2002888.1"/>
    <property type="molecule type" value="Genomic_DNA"/>
</dbReference>
<feature type="region of interest" description="Disordered" evidence="1">
    <location>
        <begin position="842"/>
        <end position="965"/>
    </location>
</feature>
<keyword evidence="3" id="KW-1185">Reference proteome</keyword>
<feature type="compositionally biased region" description="Basic and acidic residues" evidence="1">
    <location>
        <begin position="464"/>
        <end position="474"/>
    </location>
</feature>
<protein>
    <submittedName>
        <fullName evidence="2">Uncharacterized protein</fullName>
    </submittedName>
</protein>
<feature type="compositionally biased region" description="Basic and acidic residues" evidence="1">
    <location>
        <begin position="84"/>
        <end position="94"/>
    </location>
</feature>
<feature type="compositionally biased region" description="Basic and acidic residues" evidence="1">
    <location>
        <begin position="394"/>
        <end position="407"/>
    </location>
</feature>
<feature type="region of interest" description="Disordered" evidence="1">
    <location>
        <begin position="70"/>
        <end position="105"/>
    </location>
</feature>
<feature type="compositionally biased region" description="Polar residues" evidence="1">
    <location>
        <begin position="506"/>
        <end position="515"/>
    </location>
</feature>
<feature type="compositionally biased region" description="Basic and acidic residues" evidence="1">
    <location>
        <begin position="875"/>
        <end position="886"/>
    </location>
</feature>
<feature type="compositionally biased region" description="Basic and acidic residues" evidence="1">
    <location>
        <begin position="896"/>
        <end position="914"/>
    </location>
</feature>
<feature type="compositionally biased region" description="Polar residues" evidence="1">
    <location>
        <begin position="377"/>
        <end position="390"/>
    </location>
</feature>
<evidence type="ECO:0000313" key="3">
    <source>
        <dbReference type="Proteomes" id="UP000799779"/>
    </source>
</evidence>
<accession>A0A6A5WPD0</accession>
<evidence type="ECO:0000313" key="2">
    <source>
        <dbReference type="EMBL" id="KAF2002888.1"/>
    </source>
</evidence>
<feature type="compositionally biased region" description="Polar residues" evidence="1">
    <location>
        <begin position="856"/>
        <end position="867"/>
    </location>
</feature>
<sequence>MTLAYKVEELLALRDSVSESAVSIDKFADEEAIKEHVLRPSVSANVVGSVIEKPPRSSILPGVPGVPTLVASKKPSPSPSIKRGKAERLLKEHGSPPGMRVTAGGRVVPSDLPPLSTSRFGVNNYKPQGPGATSPGSTMAAPGQPDAGHPLQGVQVIGGQPVICFGDKLFALSALTPALTVPSVAPSTLDTSSSLQGGYNSVPTAAPSTTVPPAVPAVDVQALKQQQAFKKQELRNVEQTEVLQASQHTQAWREGIIAKKKSLILELDSLRRQIVAAEEPSKAATMVGPALNHATVAKPATAAPTPFVPQYQQTLVPTCYPNVGLPAGVNAPTQYQPVMMYHPYGGIADASQFAPDSRFFGSREPSINANPFPGPLTQVTTSTQSPGSASRRSHAIEIKPPRDEPKKQIAQGSTLDPKSPTYEPPPKSSIQMETTREFVPPTPSPAKRSLWRPDDGHSYQFDNRANHEVSREDSFSSIDTADFFPTNTHEHSSTRMAPNKIADQKPLSQENTGTVATPEKAWQGSPWDRPLTNSAKGGLSKRGSQPSSANKSYAGPGSASASLRKNSPQPMGIEQTWPLAASKPVKYIPSTYQEGYQAGYEHVGLPDSFDVLRGFLEGLQTYLKDQSRSSPLGRNLIAGRDNSTTSSLRVPLSALGVRDSGISMSFGLNSAPLTQENMRTASGGMMRTVASRASAFNPNYEFGNDIVQDISPREATAERTNSGYRPVSENTDYKQKVESQMRADVQVSSFVHPRSFSGNQLANRVTYGTPVDMQRYHPSSKQYGQSAFGMNVPGPRPSTNHCLSGLDGAMDDLAGLVTDTHIGDQESLLGATGDSGVSCFGSSVGKGKQKAPSSPIRCSTTGGTSPSKHAASPKKGGEHSPAKVKLEQMTNKFRRERKDDPRNMSPEEKTEHTEKWRKRFRMIRQNQTKEIDEYCRERDTRERDDRRRRNEARKKPTEETATNPS</sequence>
<feature type="region of interest" description="Disordered" evidence="1">
    <location>
        <begin position="356"/>
        <end position="573"/>
    </location>
</feature>
<dbReference type="Proteomes" id="UP000799779">
    <property type="component" value="Unassembled WGS sequence"/>
</dbReference>
<feature type="compositionally biased region" description="Polar residues" evidence="1">
    <location>
        <begin position="559"/>
        <end position="569"/>
    </location>
</feature>
<dbReference type="AlphaFoldDB" id="A0A6A5WPD0"/>
<name>A0A6A5WPD0_9PLEO</name>
<feature type="compositionally biased region" description="Basic and acidic residues" evidence="1">
    <location>
        <begin position="927"/>
        <end position="958"/>
    </location>
</feature>
<proteinExistence type="predicted"/>
<organism evidence="2 3">
    <name type="scientific">Amniculicola lignicola CBS 123094</name>
    <dbReference type="NCBI Taxonomy" id="1392246"/>
    <lineage>
        <taxon>Eukaryota</taxon>
        <taxon>Fungi</taxon>
        <taxon>Dikarya</taxon>
        <taxon>Ascomycota</taxon>
        <taxon>Pezizomycotina</taxon>
        <taxon>Dothideomycetes</taxon>
        <taxon>Pleosporomycetidae</taxon>
        <taxon>Pleosporales</taxon>
        <taxon>Amniculicolaceae</taxon>
        <taxon>Amniculicola</taxon>
    </lineage>
</organism>
<reference evidence="2" key="1">
    <citation type="journal article" date="2020" name="Stud. Mycol.">
        <title>101 Dothideomycetes genomes: a test case for predicting lifestyles and emergence of pathogens.</title>
        <authorList>
            <person name="Haridas S."/>
            <person name="Albert R."/>
            <person name="Binder M."/>
            <person name="Bloem J."/>
            <person name="Labutti K."/>
            <person name="Salamov A."/>
            <person name="Andreopoulos B."/>
            <person name="Baker S."/>
            <person name="Barry K."/>
            <person name="Bills G."/>
            <person name="Bluhm B."/>
            <person name="Cannon C."/>
            <person name="Castanera R."/>
            <person name="Culley D."/>
            <person name="Daum C."/>
            <person name="Ezra D."/>
            <person name="Gonzalez J."/>
            <person name="Henrissat B."/>
            <person name="Kuo A."/>
            <person name="Liang C."/>
            <person name="Lipzen A."/>
            <person name="Lutzoni F."/>
            <person name="Magnuson J."/>
            <person name="Mondo S."/>
            <person name="Nolan M."/>
            <person name="Ohm R."/>
            <person name="Pangilinan J."/>
            <person name="Park H.-J."/>
            <person name="Ramirez L."/>
            <person name="Alfaro M."/>
            <person name="Sun H."/>
            <person name="Tritt A."/>
            <person name="Yoshinaga Y."/>
            <person name="Zwiers L.-H."/>
            <person name="Turgeon B."/>
            <person name="Goodwin S."/>
            <person name="Spatafora J."/>
            <person name="Crous P."/>
            <person name="Grigoriev I."/>
        </authorList>
    </citation>
    <scope>NUCLEOTIDE SEQUENCE</scope>
    <source>
        <strain evidence="2">CBS 123094</strain>
    </source>
</reference>
<dbReference type="OrthoDB" id="30417at2759"/>
<evidence type="ECO:0000256" key="1">
    <source>
        <dbReference type="SAM" id="MobiDB-lite"/>
    </source>
</evidence>